<dbReference type="InterPro" id="IPR029063">
    <property type="entry name" value="SAM-dependent_MTases_sf"/>
</dbReference>
<dbReference type="GO" id="GO:0005829">
    <property type="term" value="C:cytosol"/>
    <property type="evidence" value="ECO:0007669"/>
    <property type="project" value="TreeGrafter"/>
</dbReference>
<dbReference type="NCBIfam" id="TIGR00138">
    <property type="entry name" value="rsmG_gidB"/>
    <property type="match status" value="1"/>
</dbReference>
<dbReference type="InterPro" id="IPR003682">
    <property type="entry name" value="rRNA_ssu_MeTfrase_G"/>
</dbReference>
<dbReference type="PANTHER" id="PTHR31760:SF0">
    <property type="entry name" value="S-ADENOSYL-L-METHIONINE-DEPENDENT METHYLTRANSFERASES SUPERFAMILY PROTEIN"/>
    <property type="match status" value="1"/>
</dbReference>
<dbReference type="HOGENOM" id="CLU_065341_0_0_9"/>
<evidence type="ECO:0000256" key="2">
    <source>
        <dbReference type="ARBA" id="ARBA00022552"/>
    </source>
</evidence>
<feature type="binding site" evidence="6">
    <location>
        <begin position="127"/>
        <end position="128"/>
    </location>
    <ligand>
        <name>S-adenosyl-L-methionine</name>
        <dbReference type="ChEBI" id="CHEBI:59789"/>
    </ligand>
</feature>
<evidence type="ECO:0000256" key="6">
    <source>
        <dbReference type="HAMAP-Rule" id="MF_00074"/>
    </source>
</evidence>
<protein>
    <recommendedName>
        <fullName evidence="6">Ribosomal RNA small subunit methyltransferase G</fullName>
        <ecNumber evidence="6">2.1.1.-</ecNumber>
    </recommendedName>
    <alternativeName>
        <fullName evidence="6">16S rRNA 7-methylguanosine methyltransferase</fullName>
        <shortName evidence="6">16S rRNA m7G methyltransferase</shortName>
    </alternativeName>
</protein>
<reference evidence="7 8" key="1">
    <citation type="journal article" date="2009" name="Stand. Genomic Sci.">
        <title>Complete genome sequence of Desulfotomaculum acetoxidans type strain (5575).</title>
        <authorList>
            <person name="Spring S."/>
            <person name="Lapidus A."/>
            <person name="Schroder M."/>
            <person name="Gleim D."/>
            <person name="Sims D."/>
            <person name="Meincke L."/>
            <person name="Glavina Del Rio T."/>
            <person name="Tice H."/>
            <person name="Copeland A."/>
            <person name="Cheng J.F."/>
            <person name="Lucas S."/>
            <person name="Chen F."/>
            <person name="Nolan M."/>
            <person name="Bruce D."/>
            <person name="Goodwin L."/>
            <person name="Pitluck S."/>
            <person name="Ivanova N."/>
            <person name="Mavromatis K."/>
            <person name="Mikhailova N."/>
            <person name="Pati A."/>
            <person name="Chen A."/>
            <person name="Palaniappan K."/>
            <person name="Land M."/>
            <person name="Hauser L."/>
            <person name="Chang Y.J."/>
            <person name="Jeffries C.D."/>
            <person name="Chain P."/>
            <person name="Saunders E."/>
            <person name="Brettin T."/>
            <person name="Detter J.C."/>
            <person name="Goker M."/>
            <person name="Bristow J."/>
            <person name="Eisen J.A."/>
            <person name="Markowitz V."/>
            <person name="Hugenholtz P."/>
            <person name="Kyrpides N.C."/>
            <person name="Klenk H.P."/>
            <person name="Han C."/>
        </authorList>
    </citation>
    <scope>NUCLEOTIDE SEQUENCE [LARGE SCALE GENOMIC DNA]</scope>
    <source>
        <strain evidence="8">ATCC 49208 / DSM 771 / VKM B-1644</strain>
    </source>
</reference>
<comment type="subcellular location">
    <subcellularLocation>
        <location evidence="6">Cytoplasm</location>
    </subcellularLocation>
</comment>
<dbReference type="SUPFAM" id="SSF53335">
    <property type="entry name" value="S-adenosyl-L-methionine-dependent methyltransferases"/>
    <property type="match status" value="1"/>
</dbReference>
<proteinExistence type="inferred from homology"/>
<dbReference type="STRING" id="485916.Dtox_4363"/>
<dbReference type="GO" id="GO:0070043">
    <property type="term" value="F:rRNA (guanine-N7-)-methyltransferase activity"/>
    <property type="evidence" value="ECO:0007669"/>
    <property type="project" value="UniProtKB-UniRule"/>
</dbReference>
<name>C8W058_DESAS</name>
<keyword evidence="5 6" id="KW-0949">S-adenosyl-L-methionine</keyword>
<dbReference type="Proteomes" id="UP000002217">
    <property type="component" value="Chromosome"/>
</dbReference>
<dbReference type="RefSeq" id="WP_015759695.1">
    <property type="nucleotide sequence ID" value="NC_013216.1"/>
</dbReference>
<sequence>MEQYLFKGAEQLDISLSLDQVRQFIKFYNLIVLGNQACNLTAITAQQDVVVRHFLDSLSCVKAVSFDGDLRFIDVGTGAGFPGIPLKIMYPRLSVVLIESINKKVNFLKNTVKELGLNNIDVAQLRAEEAGTLIDFRERFDRVTARAVAQLNILAEYCLPLVKIGGYFIALKGPSMEDELYRAIPAIEKLGGLIENNVKIRLPYTEEGRTLIAIRKIRNTPKMYPRRIGLPAKKPL</sequence>
<feature type="binding site" evidence="6">
    <location>
        <position position="76"/>
    </location>
    <ligand>
        <name>S-adenosyl-L-methionine</name>
        <dbReference type="ChEBI" id="CHEBI:59789"/>
    </ligand>
</feature>
<evidence type="ECO:0000256" key="3">
    <source>
        <dbReference type="ARBA" id="ARBA00022603"/>
    </source>
</evidence>
<keyword evidence="4 6" id="KW-0808">Transferase</keyword>
<feature type="binding site" evidence="6">
    <location>
        <position position="81"/>
    </location>
    <ligand>
        <name>S-adenosyl-L-methionine</name>
        <dbReference type="ChEBI" id="CHEBI:59789"/>
    </ligand>
</feature>
<organism evidence="7 8">
    <name type="scientific">Desulfofarcimen acetoxidans (strain ATCC 49208 / DSM 771 / KCTC 5769 / VKM B-1644 / 5575)</name>
    <name type="common">Desulfotomaculum acetoxidans</name>
    <dbReference type="NCBI Taxonomy" id="485916"/>
    <lineage>
        <taxon>Bacteria</taxon>
        <taxon>Bacillati</taxon>
        <taxon>Bacillota</taxon>
        <taxon>Clostridia</taxon>
        <taxon>Eubacteriales</taxon>
        <taxon>Peptococcaceae</taxon>
        <taxon>Desulfofarcimen</taxon>
    </lineage>
</organism>
<comment type="caution">
    <text evidence="6">Lacks conserved residue(s) required for the propagation of feature annotation.</text>
</comment>
<keyword evidence="8" id="KW-1185">Reference proteome</keyword>
<gene>
    <name evidence="6" type="primary">rsmG</name>
    <name evidence="7" type="ordered locus">Dtox_4363</name>
</gene>
<evidence type="ECO:0000256" key="4">
    <source>
        <dbReference type="ARBA" id="ARBA00022679"/>
    </source>
</evidence>
<evidence type="ECO:0000313" key="8">
    <source>
        <dbReference type="Proteomes" id="UP000002217"/>
    </source>
</evidence>
<evidence type="ECO:0000256" key="1">
    <source>
        <dbReference type="ARBA" id="ARBA00022490"/>
    </source>
</evidence>
<dbReference type="KEGG" id="dae:Dtox_4363"/>
<keyword evidence="1 6" id="KW-0963">Cytoplasm</keyword>
<evidence type="ECO:0000313" key="7">
    <source>
        <dbReference type="EMBL" id="ACV65026.1"/>
    </source>
</evidence>
<dbReference type="AlphaFoldDB" id="C8W058"/>
<dbReference type="HAMAP" id="MF_00074">
    <property type="entry name" value="16SrRNA_methyltr_G"/>
    <property type="match status" value="1"/>
</dbReference>
<evidence type="ECO:0000256" key="5">
    <source>
        <dbReference type="ARBA" id="ARBA00022691"/>
    </source>
</evidence>
<dbReference type="EMBL" id="CP001720">
    <property type="protein sequence ID" value="ACV65026.1"/>
    <property type="molecule type" value="Genomic_DNA"/>
</dbReference>
<dbReference type="PANTHER" id="PTHR31760">
    <property type="entry name" value="S-ADENOSYL-L-METHIONINE-DEPENDENT METHYLTRANSFERASES SUPERFAMILY PROTEIN"/>
    <property type="match status" value="1"/>
</dbReference>
<comment type="similarity">
    <text evidence="6">Belongs to the methyltransferase superfamily. RNA methyltransferase RsmG family.</text>
</comment>
<dbReference type="PIRSF" id="PIRSF003078">
    <property type="entry name" value="GidB"/>
    <property type="match status" value="1"/>
</dbReference>
<dbReference type="eggNOG" id="COG0357">
    <property type="taxonomic scope" value="Bacteria"/>
</dbReference>
<comment type="function">
    <text evidence="6">Specifically methylates the N7 position of a guanine in 16S rRNA.</text>
</comment>
<dbReference type="OrthoDB" id="9808773at2"/>
<dbReference type="FunFam" id="3.40.50.150:FF:000041">
    <property type="entry name" value="Ribosomal RNA small subunit methyltransferase G"/>
    <property type="match status" value="1"/>
</dbReference>
<dbReference type="Pfam" id="PF02527">
    <property type="entry name" value="GidB"/>
    <property type="match status" value="1"/>
</dbReference>
<dbReference type="Gene3D" id="3.40.50.150">
    <property type="entry name" value="Vaccinia Virus protein VP39"/>
    <property type="match status" value="1"/>
</dbReference>
<dbReference type="CDD" id="cd02440">
    <property type="entry name" value="AdoMet_MTases"/>
    <property type="match status" value="1"/>
</dbReference>
<feature type="binding site" evidence="6">
    <location>
        <position position="146"/>
    </location>
    <ligand>
        <name>S-adenosyl-L-methionine</name>
        <dbReference type="ChEBI" id="CHEBI:59789"/>
    </ligand>
</feature>
<keyword evidence="3 6" id="KW-0489">Methyltransferase</keyword>
<accession>C8W058</accession>
<keyword evidence="2 6" id="KW-0698">rRNA processing</keyword>
<dbReference type="EC" id="2.1.1.-" evidence="6"/>